<dbReference type="InterPro" id="IPR029063">
    <property type="entry name" value="SAM-dependent_MTases_sf"/>
</dbReference>
<dbReference type="EMBL" id="AP023321">
    <property type="protein sequence ID" value="BCI59537.1"/>
    <property type="molecule type" value="Genomic_DNA"/>
</dbReference>
<evidence type="ECO:0000313" key="2">
    <source>
        <dbReference type="Proteomes" id="UP000593890"/>
    </source>
</evidence>
<dbReference type="PANTHER" id="PTHR38451:SF1">
    <property type="entry name" value="TRNA (ADENINE(22)-N(1))-METHYLTRANSFERASE"/>
    <property type="match status" value="1"/>
</dbReference>
<proteinExistence type="predicted"/>
<reference evidence="2" key="1">
    <citation type="submission" date="2020-07" db="EMBL/GenBank/DDBJ databases">
        <title>Complete genome sequencing of Clostridia bacterium strain 12CBH8.</title>
        <authorList>
            <person name="Sakamoto M."/>
            <person name="Murakami T."/>
            <person name="Mori H."/>
        </authorList>
    </citation>
    <scope>NUCLEOTIDE SEQUENCE [LARGE SCALE GENOMIC DNA]</scope>
    <source>
        <strain evidence="2">12CBH8</strain>
    </source>
</reference>
<dbReference type="AlphaFoldDB" id="A0A7I8CYM3"/>
<dbReference type="KEGG" id="sman:C12CBH8_01760"/>
<gene>
    <name evidence="1" type="ORF">C12CBH8_01760</name>
</gene>
<evidence type="ECO:0008006" key="3">
    <source>
        <dbReference type="Google" id="ProtNLM"/>
    </source>
</evidence>
<accession>A0A7I8CYM3</accession>
<dbReference type="SUPFAM" id="SSF53335">
    <property type="entry name" value="S-adenosyl-L-methionine-dependent methyltransferases"/>
    <property type="match status" value="1"/>
</dbReference>
<sequence length="231" mass="26028">MKEHPFLLDNRLNQCACFIRPGSRMVDVGTDHAYLPVWLTRRGICPHAIGVDIRPQPLSRARETVEKYRAEDLVDLRLSDGLDQVSAHEVDDIVVAGMGGEVIAGILEAAPWLRDKEKRLILQPMSRAECLREYLFQHGFELEKEEIVMNNRRLYTVMQAFFTGRVVNATPLSLWAGRLTQSRSPYAPAFLRRQARHLRNCAQGQGEGYLTAALQLEAAADALSAHLPALR</sequence>
<dbReference type="Proteomes" id="UP000593890">
    <property type="component" value="Chromosome"/>
</dbReference>
<dbReference type="RefSeq" id="WP_090264057.1">
    <property type="nucleotide sequence ID" value="NZ_AP023321.1"/>
</dbReference>
<dbReference type="Gene3D" id="3.40.50.150">
    <property type="entry name" value="Vaccinia Virus protein VP39"/>
    <property type="match status" value="1"/>
</dbReference>
<dbReference type="PANTHER" id="PTHR38451">
    <property type="entry name" value="TRNA (ADENINE(22)-N(1))-METHYLTRANSFERASE"/>
    <property type="match status" value="1"/>
</dbReference>
<dbReference type="Pfam" id="PF12847">
    <property type="entry name" value="Methyltransf_18"/>
    <property type="match status" value="1"/>
</dbReference>
<evidence type="ECO:0000313" key="1">
    <source>
        <dbReference type="EMBL" id="BCI59537.1"/>
    </source>
</evidence>
<organism evidence="1 2">
    <name type="scientific">Solibaculum mannosilyticum</name>
    <dbReference type="NCBI Taxonomy" id="2780922"/>
    <lineage>
        <taxon>Bacteria</taxon>
        <taxon>Bacillati</taxon>
        <taxon>Bacillota</taxon>
        <taxon>Clostridia</taxon>
        <taxon>Eubacteriales</taxon>
        <taxon>Oscillospiraceae</taxon>
        <taxon>Solibaculum</taxon>
    </lineage>
</organism>
<dbReference type="PIRSF" id="PIRSF018637">
    <property type="entry name" value="TrmK"/>
    <property type="match status" value="1"/>
</dbReference>
<name>A0A7I8CYM3_9FIRM</name>
<dbReference type="GO" id="GO:0160105">
    <property type="term" value="F:tRNA (adenine(22)-N1)-methyltransferase activity"/>
    <property type="evidence" value="ECO:0007669"/>
    <property type="project" value="InterPro"/>
</dbReference>
<keyword evidence="2" id="KW-1185">Reference proteome</keyword>
<dbReference type="InterPro" id="IPR006901">
    <property type="entry name" value="TrmK"/>
</dbReference>
<protein>
    <recommendedName>
        <fullName evidence="3">SAM-dependent methyltransferase</fullName>
    </recommendedName>
</protein>